<reference evidence="4 5" key="1">
    <citation type="journal article" date="2021" name="Commun. Biol.">
        <title>The genome of Shorea leprosula (Dipterocarpaceae) highlights the ecological relevance of drought in aseasonal tropical rainforests.</title>
        <authorList>
            <person name="Ng K.K.S."/>
            <person name="Kobayashi M.J."/>
            <person name="Fawcett J.A."/>
            <person name="Hatakeyama M."/>
            <person name="Paape T."/>
            <person name="Ng C.H."/>
            <person name="Ang C.C."/>
            <person name="Tnah L.H."/>
            <person name="Lee C.T."/>
            <person name="Nishiyama T."/>
            <person name="Sese J."/>
            <person name="O'Brien M.J."/>
            <person name="Copetti D."/>
            <person name="Mohd Noor M.I."/>
            <person name="Ong R.C."/>
            <person name="Putra M."/>
            <person name="Sireger I.Z."/>
            <person name="Indrioko S."/>
            <person name="Kosugi Y."/>
            <person name="Izuno A."/>
            <person name="Isagi Y."/>
            <person name="Lee S.L."/>
            <person name="Shimizu K.K."/>
        </authorList>
    </citation>
    <scope>NUCLEOTIDE SEQUENCE [LARGE SCALE GENOMIC DNA]</scope>
    <source>
        <strain evidence="4">214</strain>
    </source>
</reference>
<comment type="catalytic activity">
    <reaction evidence="1">
        <text>an N-terminal L-alpha-aminoacyl-[protein] + L-arginyl-tRNA(Arg) = an N-terminal L-arginyl-L-aminoacyl-[protein] + tRNA(Arg) + H(+)</text>
        <dbReference type="Rhea" id="RHEA:10208"/>
        <dbReference type="Rhea" id="RHEA-COMP:9658"/>
        <dbReference type="Rhea" id="RHEA-COMP:9673"/>
        <dbReference type="Rhea" id="RHEA-COMP:10636"/>
        <dbReference type="Rhea" id="RHEA-COMP:10638"/>
        <dbReference type="ChEBI" id="CHEBI:15378"/>
        <dbReference type="ChEBI" id="CHEBI:78442"/>
        <dbReference type="ChEBI" id="CHEBI:78513"/>
        <dbReference type="ChEBI" id="CHEBI:78597"/>
        <dbReference type="ChEBI" id="CHEBI:83562"/>
        <dbReference type="EC" id="2.3.2.8"/>
    </reaction>
</comment>
<dbReference type="GO" id="GO:0005737">
    <property type="term" value="C:cytoplasm"/>
    <property type="evidence" value="ECO:0007669"/>
    <property type="project" value="TreeGrafter"/>
</dbReference>
<evidence type="ECO:0000256" key="1">
    <source>
        <dbReference type="PIRNR" id="PIRNR037207"/>
    </source>
</evidence>
<dbReference type="Pfam" id="PF04377">
    <property type="entry name" value="ATE_C"/>
    <property type="match status" value="1"/>
</dbReference>
<dbReference type="EC" id="2.3.2.8" evidence="1"/>
<evidence type="ECO:0000313" key="4">
    <source>
        <dbReference type="EMBL" id="GKU92101.1"/>
    </source>
</evidence>
<protein>
    <recommendedName>
        <fullName evidence="1">Arginyl-tRNA--protein transferase</fullName>
        <ecNumber evidence="1">2.3.2.8</ecNumber>
    </recommendedName>
</protein>
<organism evidence="4 5">
    <name type="scientific">Rubroshorea leprosula</name>
    <dbReference type="NCBI Taxonomy" id="152421"/>
    <lineage>
        <taxon>Eukaryota</taxon>
        <taxon>Viridiplantae</taxon>
        <taxon>Streptophyta</taxon>
        <taxon>Embryophyta</taxon>
        <taxon>Tracheophyta</taxon>
        <taxon>Spermatophyta</taxon>
        <taxon>Magnoliopsida</taxon>
        <taxon>eudicotyledons</taxon>
        <taxon>Gunneridae</taxon>
        <taxon>Pentapetalae</taxon>
        <taxon>rosids</taxon>
        <taxon>malvids</taxon>
        <taxon>Malvales</taxon>
        <taxon>Dipterocarpaceae</taxon>
        <taxon>Rubroshorea</taxon>
    </lineage>
</organism>
<feature type="domain" description="N-end rule aminoacyl transferase C-terminal" evidence="3">
    <location>
        <begin position="251"/>
        <end position="393"/>
    </location>
</feature>
<dbReference type="PIRSF" id="PIRSF037207">
    <property type="entry name" value="ATE1_euk"/>
    <property type="match status" value="1"/>
</dbReference>
<dbReference type="PANTHER" id="PTHR21367">
    <property type="entry name" value="ARGININE-TRNA-PROTEIN TRANSFERASE 1"/>
    <property type="match status" value="1"/>
</dbReference>
<keyword evidence="1" id="KW-0833">Ubl conjugation pathway</keyword>
<dbReference type="Proteomes" id="UP001054252">
    <property type="component" value="Unassembled WGS sequence"/>
</dbReference>
<evidence type="ECO:0000259" key="3">
    <source>
        <dbReference type="Pfam" id="PF04377"/>
    </source>
</evidence>
<sequence length="540" mass="60905">MQRTCCPSYTIRLKASDFVPSKEQLQVNKRMQRFLDGKLDVRKPVQSKEDPSTSNATGGCVNQVSNSVADKSLSHNNKEENKTEDFMHYLSNQIDNAVHECIEGGEFPSGIQLPKALVKKVSHAKKKLLAEGSEDLVYTSNIAYQIAATLKCSQSAATDVYQSKIIAEKLVNSLNHSASISGLSIRACNGHVNFYSPVKHGSLDGDVQIVTLLEESAKRNGSKSSSSKNVYPHRKKRKLEIRLKRSSFDPEEYALYRQYQIKVHNDTPDNVTENSYRTFLVDSPLLFVQPSITGLVPPSGFGSFHQQYIIDGQLVAVGVIDILPKCFSSKYFFWDPDFAFLSLGKYSALQEIAWIKENEVSCPSLQYYYLGYYVHSCSKMRYKAAYWPSELLCPFQCQWVPFDVARPLLDKKKYVVLSGLQDGESSQSGILENIMELQQDEIDQEDRNDVCIDNDEEMLEPKSEGSDDDSEPETRNLMSVGIEDGNLTNILIGLRGSRMRYKDIQQASDPSDMDNLEAQLQRYQRVVGVELSERMICSLD</sequence>
<comment type="caution">
    <text evidence="4">The sequence shown here is derived from an EMBL/GenBank/DDBJ whole genome shotgun (WGS) entry which is preliminary data.</text>
</comment>
<feature type="compositionally biased region" description="Basic and acidic residues" evidence="2">
    <location>
        <begin position="38"/>
        <end position="51"/>
    </location>
</feature>
<dbReference type="InterPro" id="IPR016181">
    <property type="entry name" value="Acyl_CoA_acyltransferase"/>
</dbReference>
<keyword evidence="1" id="KW-0808">Transferase</keyword>
<dbReference type="EMBL" id="BPVZ01000005">
    <property type="protein sequence ID" value="GKU92101.1"/>
    <property type="molecule type" value="Genomic_DNA"/>
</dbReference>
<comment type="similarity">
    <text evidence="1">Belongs to the R-transferase family.</text>
</comment>
<feature type="region of interest" description="Disordered" evidence="2">
    <location>
        <begin position="456"/>
        <end position="475"/>
    </location>
</feature>
<gene>
    <name evidence="4" type="ORF">SLEP1_g5875</name>
</gene>
<keyword evidence="5" id="KW-1185">Reference proteome</keyword>
<name>A0AAV5I1G0_9ROSI</name>
<dbReference type="PANTHER" id="PTHR21367:SF1">
    <property type="entry name" value="ARGINYL-TRNA--PROTEIN TRANSFERASE 1"/>
    <property type="match status" value="1"/>
</dbReference>
<proteinExistence type="inferred from homology"/>
<accession>A0AAV5I1G0</accession>
<dbReference type="InterPro" id="IPR007472">
    <property type="entry name" value="N-end_Aminoacyl_Trfase_C"/>
</dbReference>
<dbReference type="InterPro" id="IPR017137">
    <property type="entry name" value="Arg-tRNA-P_Trfase_1_euk"/>
</dbReference>
<feature type="compositionally biased region" description="Polar residues" evidence="2">
    <location>
        <begin position="52"/>
        <end position="62"/>
    </location>
</feature>
<dbReference type="SUPFAM" id="SSF55729">
    <property type="entry name" value="Acyl-CoA N-acyltransferases (Nat)"/>
    <property type="match status" value="1"/>
</dbReference>
<evidence type="ECO:0000256" key="2">
    <source>
        <dbReference type="SAM" id="MobiDB-lite"/>
    </source>
</evidence>
<dbReference type="InterPro" id="IPR030700">
    <property type="entry name" value="N-end_Aminoacyl_Trfase"/>
</dbReference>
<evidence type="ECO:0000313" key="5">
    <source>
        <dbReference type="Proteomes" id="UP001054252"/>
    </source>
</evidence>
<dbReference type="GO" id="GO:0004057">
    <property type="term" value="F:arginyl-tRNA--protein transferase activity"/>
    <property type="evidence" value="ECO:0007669"/>
    <property type="project" value="UniProtKB-EC"/>
</dbReference>
<dbReference type="AlphaFoldDB" id="A0AAV5I1G0"/>
<comment type="function">
    <text evidence="1">Involved in the post-translational conjugation of arginine to the N-terminal aspartate or glutamate of a protein. This arginylation is required for degradation of the protein via the ubiquitin pathway.</text>
</comment>
<keyword evidence="1" id="KW-0012">Acyltransferase</keyword>
<feature type="region of interest" description="Disordered" evidence="2">
    <location>
        <begin position="38"/>
        <end position="62"/>
    </location>
</feature>